<keyword evidence="2" id="KW-1185">Reference proteome</keyword>
<gene>
    <name evidence="1" type="ORF">QFC20_006632</name>
</gene>
<dbReference type="EMBL" id="JASBWS010000123">
    <property type="protein sequence ID" value="KAJ9095489.1"/>
    <property type="molecule type" value="Genomic_DNA"/>
</dbReference>
<evidence type="ECO:0000313" key="1">
    <source>
        <dbReference type="EMBL" id="KAJ9095489.1"/>
    </source>
</evidence>
<protein>
    <submittedName>
        <fullName evidence="1">Uncharacterized protein</fullName>
    </submittedName>
</protein>
<proteinExistence type="predicted"/>
<dbReference type="Proteomes" id="UP001230649">
    <property type="component" value="Unassembled WGS sequence"/>
</dbReference>
<reference evidence="1" key="1">
    <citation type="submission" date="2023-04" db="EMBL/GenBank/DDBJ databases">
        <title>Draft Genome sequencing of Naganishia species isolated from polar environments using Oxford Nanopore Technology.</title>
        <authorList>
            <person name="Leo P."/>
            <person name="Venkateswaran K."/>
        </authorList>
    </citation>
    <scope>NUCLEOTIDE SEQUENCE</scope>
    <source>
        <strain evidence="1">MNA-CCFEE 5262</strain>
    </source>
</reference>
<organism evidence="1 2">
    <name type="scientific">Naganishia adeliensis</name>
    <dbReference type="NCBI Taxonomy" id="92952"/>
    <lineage>
        <taxon>Eukaryota</taxon>
        <taxon>Fungi</taxon>
        <taxon>Dikarya</taxon>
        <taxon>Basidiomycota</taxon>
        <taxon>Agaricomycotina</taxon>
        <taxon>Tremellomycetes</taxon>
        <taxon>Filobasidiales</taxon>
        <taxon>Filobasidiaceae</taxon>
        <taxon>Naganishia</taxon>
    </lineage>
</organism>
<comment type="caution">
    <text evidence="1">The sequence shown here is derived from an EMBL/GenBank/DDBJ whole genome shotgun (WGS) entry which is preliminary data.</text>
</comment>
<sequence length="1282" mass="140084">MAFQLYLRPYPRALYLVSSTTALVLQQPELNDKDDKAEIELLALDDVDLTRLVRINKAPCVTGVLGLLSIPVAGTNEIFLLVSTAAIVLPPLLPGTTLTASKLLAVEFHCLTSGIWDDASVVPLSVRNETDSPAFDDLEFNQFGSYPQQQSSAATRARSQVYSNTTSPASSAGLAHPCDGMKRYLETGTFYFATTGNWNISKSLASWDWAAIKRGDSTTSVLDDYDDSFVWNSNILRPLLNFRSHLSPSWRDLLDSERMLVPVIQGFTGVIPIGISGTSSLGKKVHLGLISRLGWKRAGARFKTRGVDDEGNVANFVETETVIATEDSCMSFVQVRGSVPLFWEQQGSQTFGHKLQITRPQAASQAAFDKHFISLVSHYGSVHAINLLGGGESEQVLSEAYNKHLQSLINTLRSDEETFETNDPVGLTAYDFHAQVRAGGHDLVKEDFQQRLAAIREAREKFRWTVIDRAGGELVERQQGVFRTNCLDCLDRTNYVEDVISAVTTNAFISQISTPTSSVPPNMLTAAHRELWADNGDALSRIYAGTGALNTSVTRSGGKRGWGALFSDASKSVGRAIQATFGDQEKQMSIDLFLGIMAGQRPVQVYDPISDAIHSQLKARLSEYSSIKQIQIFCGTWNLNGKPLSGNLGLWLFPEGVTSSDVYCIAFQELVPLNAQQILQTDPAPRRRCEEMLSKAFAQQSEKNQFVLLRSEQLVGTAIFVFARKELLPHIARVEGASRKTGLRGMSGNKGGCGVRFDLYDTSLCLMTCHLAAGHSNVTERNADYKTISHELSFQRGRRIDDHGLVIWSADFNYRIDLTNEEVRERIADGDLQPLWEADQVSRFTTARTRYQLAHHKQLRNAIMYKDAFEEYQEGEITFAPVYATFNTEVHIIDHAKEEFIRHTLTTEVLKREVNSAKGNRRPPPIPAAKKPDAIDLDRSFKELKFDAKPGVAGQGAAEDTGAFRQQGNKTTAKRSPSPISSSIEDGFVKVRYQMTGSTNNSSTSLHTMSPLNSSVTNLTSGSSNATVGSQLRRVPPALPGLPSRPSRSGSRSAVPTLDKVDEKVGRPKITRGAEKPTENTDSPVSISHAEESNLPHGSGVARLIAEANRRAQEAGAANAKSATISSTTPATPKVEVAQRQSPALSRSVPTLPARSISVPAHENLKNSVPDLITLSSEKSPALPLPPRRDSIQSVPSRKGSLNVAMRGSLPSDPTLSTGNTARSASSDSGKPRRLPPPVANHSDLAKAAFKDGREVVELAEQRSEATKKAKPSVPPKPRNLM</sequence>
<name>A0ACC2V937_9TREE</name>
<accession>A0ACC2V937</accession>
<evidence type="ECO:0000313" key="2">
    <source>
        <dbReference type="Proteomes" id="UP001230649"/>
    </source>
</evidence>